<dbReference type="EMBL" id="CM026431">
    <property type="protein sequence ID" value="KAG0560105.1"/>
    <property type="molecule type" value="Genomic_DNA"/>
</dbReference>
<evidence type="ECO:0008006" key="5">
    <source>
        <dbReference type="Google" id="ProtNLM"/>
    </source>
</evidence>
<keyword evidence="2" id="KW-0732">Signal</keyword>
<gene>
    <name evidence="3" type="ORF">KC19_10G154700</name>
</gene>
<evidence type="ECO:0000256" key="1">
    <source>
        <dbReference type="SAM" id="MobiDB-lite"/>
    </source>
</evidence>
<feature type="chain" id="PRO_5035792965" description="Secreted protein" evidence="2">
    <location>
        <begin position="23"/>
        <end position="119"/>
    </location>
</feature>
<proteinExistence type="predicted"/>
<organism evidence="3 4">
    <name type="scientific">Ceratodon purpureus</name>
    <name type="common">Fire moss</name>
    <name type="synonym">Dicranum purpureum</name>
    <dbReference type="NCBI Taxonomy" id="3225"/>
    <lineage>
        <taxon>Eukaryota</taxon>
        <taxon>Viridiplantae</taxon>
        <taxon>Streptophyta</taxon>
        <taxon>Embryophyta</taxon>
        <taxon>Bryophyta</taxon>
        <taxon>Bryophytina</taxon>
        <taxon>Bryopsida</taxon>
        <taxon>Dicranidae</taxon>
        <taxon>Pseudoditrichales</taxon>
        <taxon>Ditrichaceae</taxon>
        <taxon>Ceratodon</taxon>
    </lineage>
</organism>
<evidence type="ECO:0000256" key="2">
    <source>
        <dbReference type="SAM" id="SignalP"/>
    </source>
</evidence>
<accession>A0A8T0GNN5</accession>
<feature type="signal peptide" evidence="2">
    <location>
        <begin position="1"/>
        <end position="22"/>
    </location>
</feature>
<reference evidence="3" key="1">
    <citation type="submission" date="2020-06" db="EMBL/GenBank/DDBJ databases">
        <title>WGS assembly of Ceratodon purpureus strain R40.</title>
        <authorList>
            <person name="Carey S.B."/>
            <person name="Jenkins J."/>
            <person name="Shu S."/>
            <person name="Lovell J.T."/>
            <person name="Sreedasyam A."/>
            <person name="Maumus F."/>
            <person name="Tiley G.P."/>
            <person name="Fernandez-Pozo N."/>
            <person name="Barry K."/>
            <person name="Chen C."/>
            <person name="Wang M."/>
            <person name="Lipzen A."/>
            <person name="Daum C."/>
            <person name="Saski C.A."/>
            <person name="Payton A.C."/>
            <person name="Mcbreen J.C."/>
            <person name="Conrad R.E."/>
            <person name="Kollar L.M."/>
            <person name="Olsson S."/>
            <person name="Huttunen S."/>
            <person name="Landis J.B."/>
            <person name="Wickett N.J."/>
            <person name="Johnson M.G."/>
            <person name="Rensing S.A."/>
            <person name="Grimwood J."/>
            <person name="Schmutz J."/>
            <person name="Mcdaniel S.F."/>
        </authorList>
    </citation>
    <scope>NUCLEOTIDE SEQUENCE</scope>
    <source>
        <strain evidence="3">R40</strain>
    </source>
</reference>
<name>A0A8T0GNN5_CERPU</name>
<evidence type="ECO:0000313" key="4">
    <source>
        <dbReference type="Proteomes" id="UP000822688"/>
    </source>
</evidence>
<sequence length="119" mass="13132">MRTAGACSLLVHLLLYLQTIQLIPIHGITSQADSRSVVLSFPESRDNVASRSSILESGQWALSLCKIVATPLKEQPMIKRTSWTHRDASREQSGNPSEVPTAENRFRDDLTGAATIRMV</sequence>
<comment type="caution">
    <text evidence="3">The sequence shown here is derived from an EMBL/GenBank/DDBJ whole genome shotgun (WGS) entry which is preliminary data.</text>
</comment>
<dbReference type="AlphaFoldDB" id="A0A8T0GNN5"/>
<protein>
    <recommendedName>
        <fullName evidence="5">Secreted protein</fullName>
    </recommendedName>
</protein>
<keyword evidence="4" id="KW-1185">Reference proteome</keyword>
<evidence type="ECO:0000313" key="3">
    <source>
        <dbReference type="EMBL" id="KAG0560105.1"/>
    </source>
</evidence>
<feature type="region of interest" description="Disordered" evidence="1">
    <location>
        <begin position="79"/>
        <end position="106"/>
    </location>
</feature>
<dbReference type="Proteomes" id="UP000822688">
    <property type="component" value="Chromosome 10"/>
</dbReference>